<keyword evidence="2" id="KW-1185">Reference proteome</keyword>
<evidence type="ECO:0000313" key="1">
    <source>
        <dbReference type="EMBL" id="MBW0518280.1"/>
    </source>
</evidence>
<evidence type="ECO:0000313" key="2">
    <source>
        <dbReference type="Proteomes" id="UP000765509"/>
    </source>
</evidence>
<organism evidence="1 2">
    <name type="scientific">Austropuccinia psidii MF-1</name>
    <dbReference type="NCBI Taxonomy" id="1389203"/>
    <lineage>
        <taxon>Eukaryota</taxon>
        <taxon>Fungi</taxon>
        <taxon>Dikarya</taxon>
        <taxon>Basidiomycota</taxon>
        <taxon>Pucciniomycotina</taxon>
        <taxon>Pucciniomycetes</taxon>
        <taxon>Pucciniales</taxon>
        <taxon>Sphaerophragmiaceae</taxon>
        <taxon>Austropuccinia</taxon>
    </lineage>
</organism>
<reference evidence="1" key="1">
    <citation type="submission" date="2021-03" db="EMBL/GenBank/DDBJ databases">
        <title>Draft genome sequence of rust myrtle Austropuccinia psidii MF-1, a brazilian biotype.</title>
        <authorList>
            <person name="Quecine M.C."/>
            <person name="Pachon D.M.R."/>
            <person name="Bonatelli M.L."/>
            <person name="Correr F.H."/>
            <person name="Franceschini L.M."/>
            <person name="Leite T.F."/>
            <person name="Margarido G.R.A."/>
            <person name="Almeida C.A."/>
            <person name="Ferrarezi J.A."/>
            <person name="Labate C.A."/>
        </authorList>
    </citation>
    <scope>NUCLEOTIDE SEQUENCE</scope>
    <source>
        <strain evidence="1">MF-1</strain>
    </source>
</reference>
<dbReference type="AlphaFoldDB" id="A0A9Q3E8U0"/>
<dbReference type="EMBL" id="AVOT02026530">
    <property type="protein sequence ID" value="MBW0518280.1"/>
    <property type="molecule type" value="Genomic_DNA"/>
</dbReference>
<name>A0A9Q3E8U0_9BASI</name>
<accession>A0A9Q3E8U0</accession>
<proteinExistence type="predicted"/>
<protein>
    <submittedName>
        <fullName evidence="1">Uncharacterized protein</fullName>
    </submittedName>
</protein>
<sequence>MELPTLSFHASLKKQWDEEEDPEEIETVLQVVPPSDHPYWDVLFKVKEGKPPSDYSCDHHFDLEGSLPPVGDIYFLSNY</sequence>
<gene>
    <name evidence="1" type="ORF">O181_057995</name>
</gene>
<dbReference type="Proteomes" id="UP000765509">
    <property type="component" value="Unassembled WGS sequence"/>
</dbReference>
<comment type="caution">
    <text evidence="1">The sequence shown here is derived from an EMBL/GenBank/DDBJ whole genome shotgun (WGS) entry which is preliminary data.</text>
</comment>